<sequence length="208" mass="23814">MGHLISINDKGEACIQPLNDRCSAIQNTPVPHNIKSVRRFVGAVNYVSAFFLNVQAILRPLHKLSRKRKDFEWTSEHQQAFNEIKELMCQPPILHIPQKNGKFILYSDTSRIATGSYLTQKVNGEEHITGYYSKVLPQACQRYSVTELELFGLLINVTVFKYLLKSIEFEAYVDHSAIVDMLKSKQEPPTARIGKLLLKLSEYTFKIL</sequence>
<dbReference type="AlphaFoldDB" id="A0A9Q1GZW0"/>
<gene>
    <name evidence="3" type="ORF">HOLleu_32429</name>
</gene>
<accession>A0A9Q1GZW0</accession>
<dbReference type="Gene3D" id="3.30.70.270">
    <property type="match status" value="1"/>
</dbReference>
<dbReference type="InterPro" id="IPR043502">
    <property type="entry name" value="DNA/RNA_pol_sf"/>
</dbReference>
<dbReference type="Pfam" id="PF17919">
    <property type="entry name" value="RT_RNaseH_2"/>
    <property type="match status" value="1"/>
</dbReference>
<feature type="domain" description="Reverse transcriptase/retrotransposon-derived protein RNase H-like" evidence="2">
    <location>
        <begin position="73"/>
        <end position="169"/>
    </location>
</feature>
<reference evidence="3" key="1">
    <citation type="submission" date="2021-10" db="EMBL/GenBank/DDBJ databases">
        <title>Tropical sea cucumber genome reveals ecological adaptation and Cuvierian tubules defense mechanism.</title>
        <authorList>
            <person name="Chen T."/>
        </authorList>
    </citation>
    <scope>NUCLEOTIDE SEQUENCE</scope>
    <source>
        <strain evidence="3">Nanhai2018</strain>
        <tissue evidence="3">Muscle</tissue>
    </source>
</reference>
<dbReference type="InterPro" id="IPR043128">
    <property type="entry name" value="Rev_trsase/Diguanyl_cyclase"/>
</dbReference>
<dbReference type="PANTHER" id="PTHR37984">
    <property type="entry name" value="PROTEIN CBG26694"/>
    <property type="match status" value="1"/>
</dbReference>
<keyword evidence="4" id="KW-1185">Reference proteome</keyword>
<dbReference type="InterPro" id="IPR050951">
    <property type="entry name" value="Retrovirus_Pol_polyprotein"/>
</dbReference>
<dbReference type="SUPFAM" id="SSF56672">
    <property type="entry name" value="DNA/RNA polymerases"/>
    <property type="match status" value="1"/>
</dbReference>
<protein>
    <recommendedName>
        <fullName evidence="2">Reverse transcriptase/retrotransposon-derived protein RNase H-like domain-containing protein</fullName>
    </recommendedName>
</protein>
<dbReference type="InterPro" id="IPR041577">
    <property type="entry name" value="RT_RNaseH_2"/>
</dbReference>
<comment type="caution">
    <text evidence="3">The sequence shown here is derived from an EMBL/GenBank/DDBJ whole genome shotgun (WGS) entry which is preliminary data.</text>
</comment>
<dbReference type="FunFam" id="3.30.70.270:FF:000020">
    <property type="entry name" value="Transposon Tf2-6 polyprotein-like Protein"/>
    <property type="match status" value="1"/>
</dbReference>
<evidence type="ECO:0000313" key="3">
    <source>
        <dbReference type="EMBL" id="KAJ8027316.1"/>
    </source>
</evidence>
<evidence type="ECO:0000259" key="2">
    <source>
        <dbReference type="Pfam" id="PF17919"/>
    </source>
</evidence>
<dbReference type="GO" id="GO:0003824">
    <property type="term" value="F:catalytic activity"/>
    <property type="evidence" value="ECO:0007669"/>
    <property type="project" value="UniProtKB-KW"/>
</dbReference>
<evidence type="ECO:0000313" key="4">
    <source>
        <dbReference type="Proteomes" id="UP001152320"/>
    </source>
</evidence>
<organism evidence="3 4">
    <name type="scientific">Holothuria leucospilota</name>
    <name type="common">Black long sea cucumber</name>
    <name type="synonym">Mertensiothuria leucospilota</name>
    <dbReference type="NCBI Taxonomy" id="206669"/>
    <lineage>
        <taxon>Eukaryota</taxon>
        <taxon>Metazoa</taxon>
        <taxon>Echinodermata</taxon>
        <taxon>Eleutherozoa</taxon>
        <taxon>Echinozoa</taxon>
        <taxon>Holothuroidea</taxon>
        <taxon>Aspidochirotacea</taxon>
        <taxon>Aspidochirotida</taxon>
        <taxon>Holothuriidae</taxon>
        <taxon>Holothuria</taxon>
    </lineage>
</organism>
<dbReference type="PANTHER" id="PTHR37984:SF5">
    <property type="entry name" value="PROTEIN NYNRIN-LIKE"/>
    <property type="match status" value="1"/>
</dbReference>
<proteinExistence type="predicted"/>
<dbReference type="OrthoDB" id="115435at2759"/>
<dbReference type="Proteomes" id="UP001152320">
    <property type="component" value="Chromosome 16"/>
</dbReference>
<keyword evidence="1" id="KW-0511">Multifunctional enzyme</keyword>
<evidence type="ECO:0000256" key="1">
    <source>
        <dbReference type="ARBA" id="ARBA00023268"/>
    </source>
</evidence>
<dbReference type="EMBL" id="JAIZAY010000016">
    <property type="protein sequence ID" value="KAJ8027316.1"/>
    <property type="molecule type" value="Genomic_DNA"/>
</dbReference>
<name>A0A9Q1GZW0_HOLLE</name>